<dbReference type="Proteomes" id="UP000007463">
    <property type="component" value="Chromosome"/>
</dbReference>
<dbReference type="OrthoDB" id="9780932at2"/>
<protein>
    <submittedName>
        <fullName evidence="2">Alpha/beta hydrolase fold protein</fullName>
    </submittedName>
</protein>
<dbReference type="InterPro" id="IPR051044">
    <property type="entry name" value="MAG_DAG_Lipase"/>
</dbReference>
<name>F2IJD5_FLUTR</name>
<dbReference type="InterPro" id="IPR029058">
    <property type="entry name" value="AB_hydrolase_fold"/>
</dbReference>
<dbReference type="AlphaFoldDB" id="F2IJD5"/>
<dbReference type="RefSeq" id="WP_013688789.1">
    <property type="nucleotide sequence ID" value="NC_015321.1"/>
</dbReference>
<reference evidence="2 3" key="1">
    <citation type="journal article" date="2011" name="Stand. Genomic Sci.">
        <title>Complete genome sequence of the gliding freshwater bacterium Fluviicola taffensis type strain (RW262).</title>
        <authorList>
            <person name="Woyke T."/>
            <person name="Chertkov O."/>
            <person name="Lapidus A."/>
            <person name="Nolan M."/>
            <person name="Lucas S."/>
            <person name="Del Rio T.G."/>
            <person name="Tice H."/>
            <person name="Cheng J.F."/>
            <person name="Tapia R."/>
            <person name="Han C."/>
            <person name="Goodwin L."/>
            <person name="Pitluck S."/>
            <person name="Liolios K."/>
            <person name="Pagani I."/>
            <person name="Ivanova N."/>
            <person name="Huntemann M."/>
            <person name="Mavromatis K."/>
            <person name="Mikhailova N."/>
            <person name="Pati A."/>
            <person name="Chen A."/>
            <person name="Palaniappan K."/>
            <person name="Land M."/>
            <person name="Hauser L."/>
            <person name="Brambilla E.M."/>
            <person name="Rohde M."/>
            <person name="Mwirichia R."/>
            <person name="Sikorski J."/>
            <person name="Tindall B.J."/>
            <person name="Goker M."/>
            <person name="Bristow J."/>
            <person name="Eisen J.A."/>
            <person name="Markowitz V."/>
            <person name="Hugenholtz P."/>
            <person name="Klenk H.P."/>
            <person name="Kyrpides N.C."/>
        </authorList>
    </citation>
    <scope>NUCLEOTIDE SEQUENCE [LARGE SCALE GENOMIC DNA]</scope>
    <source>
        <strain evidence="3">DSM 16823 / RW262 / RW262</strain>
    </source>
</reference>
<proteinExistence type="predicted"/>
<evidence type="ECO:0000259" key="1">
    <source>
        <dbReference type="Pfam" id="PF12146"/>
    </source>
</evidence>
<dbReference type="EMBL" id="CP002542">
    <property type="protein sequence ID" value="AEA46032.1"/>
    <property type="molecule type" value="Genomic_DNA"/>
</dbReference>
<dbReference type="GO" id="GO:0016787">
    <property type="term" value="F:hydrolase activity"/>
    <property type="evidence" value="ECO:0007669"/>
    <property type="project" value="UniProtKB-KW"/>
</dbReference>
<reference evidence="3" key="2">
    <citation type="submission" date="2011-02" db="EMBL/GenBank/DDBJ databases">
        <title>The complete genome of Fluviicola taffensis DSM 16823.</title>
        <authorList>
            <consortium name="US DOE Joint Genome Institute (JGI-PGF)"/>
            <person name="Lucas S."/>
            <person name="Copeland A."/>
            <person name="Lapidus A."/>
            <person name="Bruce D."/>
            <person name="Goodwin L."/>
            <person name="Pitluck S."/>
            <person name="Kyrpides N."/>
            <person name="Mavromatis K."/>
            <person name="Ivanova N."/>
            <person name="Mikhailova N."/>
            <person name="Pagani I."/>
            <person name="Chertkov O."/>
            <person name="Detter J.C."/>
            <person name="Han C."/>
            <person name="Tapia R."/>
            <person name="Land M."/>
            <person name="Hauser L."/>
            <person name="Markowitz V."/>
            <person name="Cheng J.-F."/>
            <person name="Hugenholtz P."/>
            <person name="Woyke T."/>
            <person name="Wu D."/>
            <person name="Tindall B."/>
            <person name="Pomrenke H.G."/>
            <person name="Brambilla E."/>
            <person name="Klenk H.-P."/>
            <person name="Eisen J.A."/>
        </authorList>
    </citation>
    <scope>NUCLEOTIDE SEQUENCE [LARGE SCALE GENOMIC DNA]</scope>
    <source>
        <strain evidence="3">DSM 16823 / RW262 / RW262</strain>
    </source>
</reference>
<keyword evidence="2" id="KW-0378">Hydrolase</keyword>
<dbReference type="Gene3D" id="3.40.50.1820">
    <property type="entry name" value="alpha/beta hydrolase"/>
    <property type="match status" value="1"/>
</dbReference>
<dbReference type="STRING" id="755732.Fluta_4070"/>
<dbReference type="SUPFAM" id="SSF53474">
    <property type="entry name" value="alpha/beta-Hydrolases"/>
    <property type="match status" value="1"/>
</dbReference>
<evidence type="ECO:0000313" key="3">
    <source>
        <dbReference type="Proteomes" id="UP000007463"/>
    </source>
</evidence>
<accession>F2IJD5</accession>
<dbReference type="PANTHER" id="PTHR11614">
    <property type="entry name" value="PHOSPHOLIPASE-RELATED"/>
    <property type="match status" value="1"/>
</dbReference>
<dbReference type="HOGENOM" id="CLU_026209_1_0_10"/>
<dbReference type="InterPro" id="IPR022742">
    <property type="entry name" value="Hydrolase_4"/>
</dbReference>
<dbReference type="KEGG" id="fte:Fluta_4070"/>
<organism evidence="2 3">
    <name type="scientific">Fluviicola taffensis (strain DSM 16823 / NCIMB 13979 / RW262)</name>
    <dbReference type="NCBI Taxonomy" id="755732"/>
    <lineage>
        <taxon>Bacteria</taxon>
        <taxon>Pseudomonadati</taxon>
        <taxon>Bacteroidota</taxon>
        <taxon>Flavobacteriia</taxon>
        <taxon>Flavobacteriales</taxon>
        <taxon>Crocinitomicaceae</taxon>
        <taxon>Fluviicola</taxon>
    </lineage>
</organism>
<keyword evidence="3" id="KW-1185">Reference proteome</keyword>
<dbReference type="eggNOG" id="COG2267">
    <property type="taxonomic scope" value="Bacteria"/>
</dbReference>
<dbReference type="Pfam" id="PF12146">
    <property type="entry name" value="Hydrolase_4"/>
    <property type="match status" value="1"/>
</dbReference>
<feature type="domain" description="Serine aminopeptidase S33" evidence="1">
    <location>
        <begin position="33"/>
        <end position="293"/>
    </location>
</feature>
<sequence>MIKQTSGFTDKITNSGTEQAIFHTIFQSEEKPLKATILILHGMQEHSGRYIEFANFLAESGYAVLTYDHAGHGKTAASKSHHGYFHSNNAAKRVVDDAEKMAELLEQEFPSIPHFVLGHSMGSFITRCLLQQAHHRFDGAIIVGTGGKQAIAPIARFVFSILNTLTPQKRSIKLNRFFNNLNNKRFKGDSSETRWLSVNKENQRAFVKDELCGIPFTNNGFHTLLTLNIKSTRNDWASNISKKLPFLFVSGAEDPIGDFSKGVTKTVENMKKEGFSNTSLLLYPKMRHEILNEDIKHQVFQDIQNWLDERLV</sequence>
<evidence type="ECO:0000313" key="2">
    <source>
        <dbReference type="EMBL" id="AEA46032.1"/>
    </source>
</evidence>
<gene>
    <name evidence="2" type="ordered locus">Fluta_4070</name>
</gene>